<accession>A0A9Q5ZC88</accession>
<feature type="domain" description="Nif11" evidence="1">
    <location>
        <begin position="11"/>
        <end position="54"/>
    </location>
</feature>
<sequence length="81" mass="9128">MNEPTKNINESQFMDFFLAALKDKALLDKFMNIKGDKDALLSLAAEYGYNLSRESLEPGVKRVMDIIEPIVFDESSNLGIN</sequence>
<reference evidence="2 3" key="1">
    <citation type="submission" date="2015-02" db="EMBL/GenBank/DDBJ databases">
        <title>Nostoc linckia genome annotation.</title>
        <authorList>
            <person name="Zhou Z."/>
        </authorList>
    </citation>
    <scope>NUCLEOTIDE SEQUENCE [LARGE SCALE GENOMIC DNA]</scope>
    <source>
        <strain evidence="3">z8</strain>
    </source>
</reference>
<organism evidence="2 3">
    <name type="scientific">Nostoc linckia z8</name>
    <dbReference type="NCBI Taxonomy" id="1628746"/>
    <lineage>
        <taxon>Bacteria</taxon>
        <taxon>Bacillati</taxon>
        <taxon>Cyanobacteriota</taxon>
        <taxon>Cyanophyceae</taxon>
        <taxon>Nostocales</taxon>
        <taxon>Nostocaceae</taxon>
        <taxon>Nostoc</taxon>
    </lineage>
</organism>
<dbReference type="AlphaFoldDB" id="A0A9Q5ZC88"/>
<dbReference type="Pfam" id="PF07862">
    <property type="entry name" value="Nif11"/>
    <property type="match status" value="1"/>
</dbReference>
<dbReference type="EMBL" id="LAHD01000036">
    <property type="protein sequence ID" value="PHK03555.1"/>
    <property type="molecule type" value="Genomic_DNA"/>
</dbReference>
<evidence type="ECO:0000313" key="3">
    <source>
        <dbReference type="Proteomes" id="UP000222310"/>
    </source>
</evidence>
<comment type="caution">
    <text evidence="2">The sequence shown here is derived from an EMBL/GenBank/DDBJ whole genome shotgun (WGS) entry which is preliminary data.</text>
</comment>
<name>A0A9Q5ZC88_NOSLI</name>
<dbReference type="InterPro" id="IPR012903">
    <property type="entry name" value="Nif11"/>
</dbReference>
<gene>
    <name evidence="2" type="ORF">VF08_14615</name>
</gene>
<dbReference type="Proteomes" id="UP000222310">
    <property type="component" value="Unassembled WGS sequence"/>
</dbReference>
<evidence type="ECO:0000313" key="2">
    <source>
        <dbReference type="EMBL" id="PHK03555.1"/>
    </source>
</evidence>
<dbReference type="RefSeq" id="WP_099069285.1">
    <property type="nucleotide sequence ID" value="NZ_LAHD01000036.1"/>
</dbReference>
<dbReference type="GeneID" id="57096903"/>
<proteinExistence type="predicted"/>
<protein>
    <recommendedName>
        <fullName evidence="1">Nif11 domain-containing protein</fullName>
    </recommendedName>
</protein>
<evidence type="ECO:0000259" key="1">
    <source>
        <dbReference type="Pfam" id="PF07862"/>
    </source>
</evidence>